<dbReference type="GO" id="GO:0004672">
    <property type="term" value="F:protein kinase activity"/>
    <property type="evidence" value="ECO:0007669"/>
    <property type="project" value="InterPro"/>
</dbReference>
<feature type="compositionally biased region" description="Low complexity" evidence="1">
    <location>
        <begin position="53"/>
        <end position="77"/>
    </location>
</feature>
<feature type="compositionally biased region" description="Basic and acidic residues" evidence="1">
    <location>
        <begin position="589"/>
        <end position="610"/>
    </location>
</feature>
<evidence type="ECO:0000256" key="1">
    <source>
        <dbReference type="SAM" id="MobiDB-lite"/>
    </source>
</evidence>
<organism evidence="3 4">
    <name type="scientific">Paraglomus brasilianum</name>
    <dbReference type="NCBI Taxonomy" id="144538"/>
    <lineage>
        <taxon>Eukaryota</taxon>
        <taxon>Fungi</taxon>
        <taxon>Fungi incertae sedis</taxon>
        <taxon>Mucoromycota</taxon>
        <taxon>Glomeromycotina</taxon>
        <taxon>Glomeromycetes</taxon>
        <taxon>Paraglomerales</taxon>
        <taxon>Paraglomeraceae</taxon>
        <taxon>Paraglomus</taxon>
    </lineage>
</organism>
<dbReference type="InterPro" id="IPR050167">
    <property type="entry name" value="Ser_Thr_protein_kinase"/>
</dbReference>
<evidence type="ECO:0000313" key="4">
    <source>
        <dbReference type="Proteomes" id="UP000789739"/>
    </source>
</evidence>
<gene>
    <name evidence="3" type="ORF">PBRASI_LOCUS6666</name>
</gene>
<evidence type="ECO:0000313" key="3">
    <source>
        <dbReference type="EMBL" id="CAG8581908.1"/>
    </source>
</evidence>
<dbReference type="Proteomes" id="UP000789739">
    <property type="component" value="Unassembled WGS sequence"/>
</dbReference>
<dbReference type="InterPro" id="IPR000719">
    <property type="entry name" value="Prot_kinase_dom"/>
</dbReference>
<dbReference type="SUPFAM" id="SSF56112">
    <property type="entry name" value="Protein kinase-like (PK-like)"/>
    <property type="match status" value="1"/>
</dbReference>
<feature type="compositionally biased region" description="Polar residues" evidence="1">
    <location>
        <begin position="108"/>
        <end position="123"/>
    </location>
</feature>
<dbReference type="Pfam" id="PF07714">
    <property type="entry name" value="PK_Tyr_Ser-Thr"/>
    <property type="match status" value="1"/>
</dbReference>
<feature type="region of interest" description="Disordered" evidence="1">
    <location>
        <begin position="48"/>
        <end position="91"/>
    </location>
</feature>
<protein>
    <submittedName>
        <fullName evidence="3">9427_t:CDS:1</fullName>
    </submittedName>
</protein>
<dbReference type="AlphaFoldDB" id="A0A9N9G5J2"/>
<comment type="caution">
    <text evidence="3">The sequence shown here is derived from an EMBL/GenBank/DDBJ whole genome shotgun (WGS) entry which is preliminary data.</text>
</comment>
<feature type="region of interest" description="Disordered" evidence="1">
    <location>
        <begin position="1"/>
        <end position="20"/>
    </location>
</feature>
<proteinExistence type="predicted"/>
<dbReference type="GO" id="GO:0005524">
    <property type="term" value="F:ATP binding"/>
    <property type="evidence" value="ECO:0007669"/>
    <property type="project" value="InterPro"/>
</dbReference>
<dbReference type="InterPro" id="IPR011009">
    <property type="entry name" value="Kinase-like_dom_sf"/>
</dbReference>
<feature type="domain" description="Protein kinase" evidence="2">
    <location>
        <begin position="204"/>
        <end position="480"/>
    </location>
</feature>
<dbReference type="EMBL" id="CAJVPI010000914">
    <property type="protein sequence ID" value="CAG8581908.1"/>
    <property type="molecule type" value="Genomic_DNA"/>
</dbReference>
<dbReference type="PANTHER" id="PTHR23257">
    <property type="entry name" value="SERINE-THREONINE PROTEIN KINASE"/>
    <property type="match status" value="1"/>
</dbReference>
<evidence type="ECO:0000259" key="2">
    <source>
        <dbReference type="PROSITE" id="PS50011"/>
    </source>
</evidence>
<keyword evidence="4" id="KW-1185">Reference proteome</keyword>
<dbReference type="Gene3D" id="1.10.510.10">
    <property type="entry name" value="Transferase(Phosphotransferase) domain 1"/>
    <property type="match status" value="1"/>
</dbReference>
<dbReference type="PROSITE" id="PS50011">
    <property type="entry name" value="PROTEIN_KINASE_DOM"/>
    <property type="match status" value="1"/>
</dbReference>
<sequence>MCSDSTRSDSPVSDPNLTSLSLGARTFSLPDSTLKKNKHLNVSFARVNTIPDSKPNSSQLSQNQSQVSPSNSPTTTSAPATPRPFRPYETRASHFSPNIASAANASLTNSMPATPHFSPNQGSPAHHSVKISGTRPMGQFGQCEECKSTRTGYNWCQYCDIERCQNNFVNWTSGCKEIDDFIQVAQLKAINVRSVVEWIDYEEFTSVKHLANGGNSSVFTAYWPRGPIRAWDTNINDWERGWGQANSDVIILKRIKNSNKVTTDFLKELGAYHQFSTLVSHVVRCYGISRCPTTKEFIVVTSYAEDGDLRQYLSKNFDNFTLLQKIITLRDIASGLVTIHRAGLLHKDLHTGNILRSGSWTMISDLGLCWNNASVAGSEETVCGVLPYVAPEVLRGMPYTRAADVYSVGMIMYELWSGRPPFEEKDYDVSLAVEICSGARPEIASDIPDYYSIIMQACWAEDSNMRPTSRDLERTFDSWIESIANRVCPKLTLSTKRSVILTIKPSSSSSSQPIPPLPADQHEYLKKLDKRREVLYDRCLDDRLIEMAEQKSRNQEQVNPMTWTRELKTLADEIFGSSVNNLPFNIKPPEPEPTRPADDDPPVRHDRSSK</sequence>
<feature type="region of interest" description="Disordered" evidence="1">
    <location>
        <begin position="108"/>
        <end position="128"/>
    </location>
</feature>
<reference evidence="3" key="1">
    <citation type="submission" date="2021-06" db="EMBL/GenBank/DDBJ databases">
        <authorList>
            <person name="Kallberg Y."/>
            <person name="Tangrot J."/>
            <person name="Rosling A."/>
        </authorList>
    </citation>
    <scope>NUCLEOTIDE SEQUENCE</scope>
    <source>
        <strain evidence="3">BR232B</strain>
    </source>
</reference>
<dbReference type="InterPro" id="IPR001245">
    <property type="entry name" value="Ser-Thr/Tyr_kinase_cat_dom"/>
</dbReference>
<accession>A0A9N9G5J2</accession>
<dbReference type="GO" id="GO:0007165">
    <property type="term" value="P:signal transduction"/>
    <property type="evidence" value="ECO:0007669"/>
    <property type="project" value="TreeGrafter"/>
</dbReference>
<feature type="region of interest" description="Disordered" evidence="1">
    <location>
        <begin position="579"/>
        <end position="610"/>
    </location>
</feature>
<dbReference type="GO" id="GO:0005737">
    <property type="term" value="C:cytoplasm"/>
    <property type="evidence" value="ECO:0007669"/>
    <property type="project" value="TreeGrafter"/>
</dbReference>
<name>A0A9N9G5J2_9GLOM</name>
<dbReference type="OrthoDB" id="1668230at2759"/>
<dbReference type="PANTHER" id="PTHR23257:SF963">
    <property type="entry name" value="AT08303P"/>
    <property type="match status" value="1"/>
</dbReference>